<dbReference type="Pfam" id="PF02687">
    <property type="entry name" value="FtsX"/>
    <property type="match status" value="1"/>
</dbReference>
<feature type="transmembrane region" description="Helical" evidence="7">
    <location>
        <begin position="20"/>
        <end position="41"/>
    </location>
</feature>
<dbReference type="PANTHER" id="PTHR30572">
    <property type="entry name" value="MEMBRANE COMPONENT OF TRANSPORTER-RELATED"/>
    <property type="match status" value="1"/>
</dbReference>
<dbReference type="PANTHER" id="PTHR30572:SF4">
    <property type="entry name" value="ABC TRANSPORTER PERMEASE YTRF"/>
    <property type="match status" value="1"/>
</dbReference>
<comment type="similarity">
    <text evidence="6">Belongs to the ABC-4 integral membrane protein family.</text>
</comment>
<evidence type="ECO:0000256" key="3">
    <source>
        <dbReference type="ARBA" id="ARBA00022692"/>
    </source>
</evidence>
<evidence type="ECO:0000256" key="2">
    <source>
        <dbReference type="ARBA" id="ARBA00022475"/>
    </source>
</evidence>
<evidence type="ECO:0000256" key="7">
    <source>
        <dbReference type="SAM" id="Phobius"/>
    </source>
</evidence>
<evidence type="ECO:0000256" key="4">
    <source>
        <dbReference type="ARBA" id="ARBA00022989"/>
    </source>
</evidence>
<accession>A0ABY7JQR4</accession>
<dbReference type="EMBL" id="CP114052">
    <property type="protein sequence ID" value="WAW15702.1"/>
    <property type="molecule type" value="Genomic_DNA"/>
</dbReference>
<dbReference type="Pfam" id="PF12704">
    <property type="entry name" value="MacB_PCD"/>
    <property type="match status" value="1"/>
</dbReference>
<dbReference type="InterPro" id="IPR050250">
    <property type="entry name" value="Macrolide_Exporter_MacB"/>
</dbReference>
<dbReference type="Proteomes" id="UP001164187">
    <property type="component" value="Chromosome"/>
</dbReference>
<gene>
    <name evidence="10" type="ORF">O0R46_04430</name>
</gene>
<name>A0ABY7JQR4_9FIRM</name>
<evidence type="ECO:0000313" key="11">
    <source>
        <dbReference type="Proteomes" id="UP001164187"/>
    </source>
</evidence>
<feature type="transmembrane region" description="Helical" evidence="7">
    <location>
        <begin position="388"/>
        <end position="408"/>
    </location>
</feature>
<keyword evidence="4 7" id="KW-1133">Transmembrane helix</keyword>
<keyword evidence="2" id="KW-1003">Cell membrane</keyword>
<evidence type="ECO:0000313" key="10">
    <source>
        <dbReference type="EMBL" id="WAW15702.1"/>
    </source>
</evidence>
<sequence>MIFTLLKNSISNLKGHKLRLIIAFIWLIIGITSVVFVSSVGNAMSKLFKNTFQNIAPRTAVIYYQEKTNDGYIQEDLDSKLVQPFNPSDLQVLSNVKGVKKITPSAKPIQLFAGFDENMYQAKISFFDKASATGVIAHNAEKKYKIIEGKSITKEDENRNVIVINNKVKKDLFKDKSPLGKGVNINNLVYEVIGVYDLDIVYDRAEKEFRKKTSFDAIQPSCIIPKKPYDILTGAIYQKGEINNLKIDVEDDADVDKVSKEVLKQVNALHPKVSGNYNIQSQSTIQESTEAITKGIDKFVMIITIVSMVVGGVGIMNIMYVSVMERNIEIGIRRALGAKPRTILFQFLIESVFITACGGILGLFVGYAVTIHSRNILPFKPIPSFNSFLYAFLAIALTGIIFGLVPAYKASKLDPIKVIYK</sequence>
<keyword evidence="11" id="KW-1185">Reference proteome</keyword>
<protein>
    <submittedName>
        <fullName evidence="10">ABC transporter permease</fullName>
    </submittedName>
</protein>
<dbReference type="InterPro" id="IPR025857">
    <property type="entry name" value="MacB_PCD"/>
</dbReference>
<evidence type="ECO:0000256" key="6">
    <source>
        <dbReference type="ARBA" id="ARBA00038076"/>
    </source>
</evidence>
<feature type="domain" description="ABC3 transporter permease C-terminal" evidence="8">
    <location>
        <begin position="301"/>
        <end position="415"/>
    </location>
</feature>
<reference evidence="10" key="1">
    <citation type="submission" date="2022-12" db="EMBL/GenBank/DDBJ databases">
        <title>Peptostreptococcus.</title>
        <authorList>
            <person name="Lee S.H."/>
        </authorList>
    </citation>
    <scope>NUCLEOTIDE SEQUENCE</scope>
    <source>
        <strain evidence="10">CBA3647</strain>
    </source>
</reference>
<feature type="domain" description="MacB-like periplasmic core" evidence="9">
    <location>
        <begin position="25"/>
        <end position="262"/>
    </location>
</feature>
<dbReference type="InterPro" id="IPR003838">
    <property type="entry name" value="ABC3_permease_C"/>
</dbReference>
<proteinExistence type="inferred from homology"/>
<evidence type="ECO:0000259" key="9">
    <source>
        <dbReference type="Pfam" id="PF12704"/>
    </source>
</evidence>
<evidence type="ECO:0000259" key="8">
    <source>
        <dbReference type="Pfam" id="PF02687"/>
    </source>
</evidence>
<evidence type="ECO:0000256" key="5">
    <source>
        <dbReference type="ARBA" id="ARBA00023136"/>
    </source>
</evidence>
<dbReference type="RefSeq" id="WP_269312380.1">
    <property type="nucleotide sequence ID" value="NZ_CP114052.1"/>
</dbReference>
<keyword evidence="5 7" id="KW-0472">Membrane</keyword>
<keyword evidence="3 7" id="KW-0812">Transmembrane</keyword>
<evidence type="ECO:0000256" key="1">
    <source>
        <dbReference type="ARBA" id="ARBA00004651"/>
    </source>
</evidence>
<organism evidence="10 11">
    <name type="scientific">Peptostreptococcus equinus</name>
    <dbReference type="NCBI Taxonomy" id="3003601"/>
    <lineage>
        <taxon>Bacteria</taxon>
        <taxon>Bacillati</taxon>
        <taxon>Bacillota</taxon>
        <taxon>Clostridia</taxon>
        <taxon>Peptostreptococcales</taxon>
        <taxon>Peptostreptococcaceae</taxon>
        <taxon>Peptostreptococcus</taxon>
    </lineage>
</organism>
<comment type="subcellular location">
    <subcellularLocation>
        <location evidence="1">Cell membrane</location>
        <topology evidence="1">Multi-pass membrane protein</topology>
    </subcellularLocation>
</comment>
<feature type="transmembrane region" description="Helical" evidence="7">
    <location>
        <begin position="299"/>
        <end position="323"/>
    </location>
</feature>
<feature type="transmembrane region" description="Helical" evidence="7">
    <location>
        <begin position="343"/>
        <end position="368"/>
    </location>
</feature>